<evidence type="ECO:0000256" key="1">
    <source>
        <dbReference type="ARBA" id="ARBA00023002"/>
    </source>
</evidence>
<dbReference type="GO" id="GO:0016491">
    <property type="term" value="F:oxidoreductase activity"/>
    <property type="evidence" value="ECO:0007669"/>
    <property type="project" value="UniProtKB-KW"/>
</dbReference>
<proteinExistence type="predicted"/>
<dbReference type="STRING" id="1448308.A0A2T2N8B1"/>
<evidence type="ECO:0000256" key="2">
    <source>
        <dbReference type="SAM" id="Phobius"/>
    </source>
</evidence>
<keyword evidence="2" id="KW-0472">Membrane</keyword>
<dbReference type="PANTHER" id="PTHR47534">
    <property type="entry name" value="YALI0E05731P"/>
    <property type="match status" value="1"/>
</dbReference>
<dbReference type="AlphaFoldDB" id="A0A2T2N8B1"/>
<sequence>MVNISDVCKSNSKIDSTSLPGVAVFVGGTAGIGKLTLGEMAQLGMGFKAYVVGRPQSRESFESFEKELQKGNQDAEIIWVEGQVSLLSEGIDVSHALEYYTRICFAENLLPLLRASGRARVISVHSGGLESQWGFNVNDLNLEKPGTFGAIATQRHMGIMNTLGLERLSEMKGNESIVFIHSHPGIVRTGNLFRGWGTGWWGPWFAAIFMDPILMLLAYSFKESAERYLYQVTSGAFGGKGPVVPGLVGVNTRGETSGGLFLASRTCETVKNEKELAKLRGIAQEAVWAKTREIVDPFL</sequence>
<name>A0A2T2N8B1_CORCC</name>
<reference evidence="3 4" key="1">
    <citation type="journal article" date="2018" name="Front. Microbiol.">
        <title>Genome-Wide Analysis of Corynespora cassiicola Leaf Fall Disease Putative Effectors.</title>
        <authorList>
            <person name="Lopez D."/>
            <person name="Ribeiro S."/>
            <person name="Label P."/>
            <person name="Fumanal B."/>
            <person name="Venisse J.S."/>
            <person name="Kohler A."/>
            <person name="de Oliveira R.R."/>
            <person name="Labutti K."/>
            <person name="Lipzen A."/>
            <person name="Lail K."/>
            <person name="Bauer D."/>
            <person name="Ohm R.A."/>
            <person name="Barry K.W."/>
            <person name="Spatafora J."/>
            <person name="Grigoriev I.V."/>
            <person name="Martin F.M."/>
            <person name="Pujade-Renaud V."/>
        </authorList>
    </citation>
    <scope>NUCLEOTIDE SEQUENCE [LARGE SCALE GENOMIC DNA]</scope>
    <source>
        <strain evidence="3 4">Philippines</strain>
    </source>
</reference>
<accession>A0A2T2N8B1</accession>
<dbReference type="Proteomes" id="UP000240883">
    <property type="component" value="Unassembled WGS sequence"/>
</dbReference>
<dbReference type="PANTHER" id="PTHR47534:SF3">
    <property type="entry name" value="ALCOHOL DEHYDROGENASE-LIKE C-TERMINAL DOMAIN-CONTAINING PROTEIN"/>
    <property type="match status" value="1"/>
</dbReference>
<gene>
    <name evidence="3" type="ORF">BS50DRAFT_613348</name>
</gene>
<dbReference type="Gene3D" id="3.40.50.720">
    <property type="entry name" value="NAD(P)-binding Rossmann-like Domain"/>
    <property type="match status" value="1"/>
</dbReference>
<keyword evidence="4" id="KW-1185">Reference proteome</keyword>
<feature type="transmembrane region" description="Helical" evidence="2">
    <location>
        <begin position="200"/>
        <end position="221"/>
    </location>
</feature>
<evidence type="ECO:0000313" key="3">
    <source>
        <dbReference type="EMBL" id="PSN61655.1"/>
    </source>
</evidence>
<keyword evidence="1" id="KW-0560">Oxidoreductase</keyword>
<evidence type="ECO:0008006" key="5">
    <source>
        <dbReference type="Google" id="ProtNLM"/>
    </source>
</evidence>
<organism evidence="3 4">
    <name type="scientific">Corynespora cassiicola Philippines</name>
    <dbReference type="NCBI Taxonomy" id="1448308"/>
    <lineage>
        <taxon>Eukaryota</taxon>
        <taxon>Fungi</taxon>
        <taxon>Dikarya</taxon>
        <taxon>Ascomycota</taxon>
        <taxon>Pezizomycotina</taxon>
        <taxon>Dothideomycetes</taxon>
        <taxon>Pleosporomycetidae</taxon>
        <taxon>Pleosporales</taxon>
        <taxon>Corynesporascaceae</taxon>
        <taxon>Corynespora</taxon>
    </lineage>
</organism>
<dbReference type="InterPro" id="IPR036291">
    <property type="entry name" value="NAD(P)-bd_dom_sf"/>
</dbReference>
<dbReference type="OrthoDB" id="2898509at2759"/>
<dbReference type="EMBL" id="KZ678143">
    <property type="protein sequence ID" value="PSN61655.1"/>
    <property type="molecule type" value="Genomic_DNA"/>
</dbReference>
<keyword evidence="2" id="KW-0812">Transmembrane</keyword>
<evidence type="ECO:0000313" key="4">
    <source>
        <dbReference type="Proteomes" id="UP000240883"/>
    </source>
</evidence>
<keyword evidence="2" id="KW-1133">Transmembrane helix</keyword>
<dbReference type="InterPro" id="IPR052228">
    <property type="entry name" value="Sec_Metab_Biosynth_Oxidored"/>
</dbReference>
<dbReference type="SUPFAM" id="SSF51735">
    <property type="entry name" value="NAD(P)-binding Rossmann-fold domains"/>
    <property type="match status" value="1"/>
</dbReference>
<protein>
    <recommendedName>
        <fullName evidence="5">NAD(P)-binding protein</fullName>
    </recommendedName>
</protein>